<dbReference type="PANTHER" id="PTHR30154">
    <property type="entry name" value="LEUCINE-RESPONSIVE REGULATORY PROTEIN"/>
    <property type="match status" value="1"/>
</dbReference>
<evidence type="ECO:0000259" key="4">
    <source>
        <dbReference type="PROSITE" id="PS50956"/>
    </source>
</evidence>
<comment type="caution">
    <text evidence="5">The sequence shown here is derived from an EMBL/GenBank/DDBJ whole genome shotgun (WGS) entry which is preliminary data.</text>
</comment>
<dbReference type="OrthoDB" id="5243753at2"/>
<feature type="domain" description="HTH asnC-type" evidence="4">
    <location>
        <begin position="61"/>
        <end position="122"/>
    </location>
</feature>
<evidence type="ECO:0000313" key="6">
    <source>
        <dbReference type="Proteomes" id="UP000253303"/>
    </source>
</evidence>
<dbReference type="InterPro" id="IPR036388">
    <property type="entry name" value="WH-like_DNA-bd_sf"/>
</dbReference>
<dbReference type="GO" id="GO:0043200">
    <property type="term" value="P:response to amino acid"/>
    <property type="evidence" value="ECO:0007669"/>
    <property type="project" value="TreeGrafter"/>
</dbReference>
<dbReference type="Pfam" id="PF13412">
    <property type="entry name" value="HTH_24"/>
    <property type="match status" value="1"/>
</dbReference>
<dbReference type="PANTHER" id="PTHR30154:SF53">
    <property type="entry name" value="HTH-TYPE TRANSCRIPTIONAL REGULATOR LRPC"/>
    <property type="match status" value="1"/>
</dbReference>
<dbReference type="FunFam" id="1.10.10.10:FF:000083">
    <property type="entry name" value="AsnC family transcriptional regulator"/>
    <property type="match status" value="1"/>
</dbReference>
<name>A0A366LYT3_9ACTN</name>
<keyword evidence="3" id="KW-0804">Transcription</keyword>
<dbReference type="EMBL" id="QMEY01000006">
    <property type="protein sequence ID" value="RBQ19095.1"/>
    <property type="molecule type" value="Genomic_DNA"/>
</dbReference>
<dbReference type="Proteomes" id="UP000253303">
    <property type="component" value="Unassembled WGS sequence"/>
</dbReference>
<dbReference type="GO" id="GO:0005829">
    <property type="term" value="C:cytosol"/>
    <property type="evidence" value="ECO:0007669"/>
    <property type="project" value="TreeGrafter"/>
</dbReference>
<dbReference type="FunFam" id="3.30.70.920:FF:000003">
    <property type="entry name" value="AsnC family transcriptional regulator"/>
    <property type="match status" value="1"/>
</dbReference>
<dbReference type="InterPro" id="IPR019888">
    <property type="entry name" value="Tscrpt_reg_AsnC-like"/>
</dbReference>
<dbReference type="CDD" id="cd00090">
    <property type="entry name" value="HTH_ARSR"/>
    <property type="match status" value="1"/>
</dbReference>
<dbReference type="SUPFAM" id="SSF54909">
    <property type="entry name" value="Dimeric alpha+beta barrel"/>
    <property type="match status" value="1"/>
</dbReference>
<dbReference type="InterPro" id="IPR011991">
    <property type="entry name" value="ArsR-like_HTH"/>
</dbReference>
<dbReference type="InterPro" id="IPR019885">
    <property type="entry name" value="Tscrpt_reg_HTH_AsnC-type_CS"/>
</dbReference>
<keyword evidence="6" id="KW-1185">Reference proteome</keyword>
<dbReference type="PROSITE" id="PS00519">
    <property type="entry name" value="HTH_ASNC_1"/>
    <property type="match status" value="1"/>
</dbReference>
<dbReference type="InterPro" id="IPR011008">
    <property type="entry name" value="Dimeric_a/b-barrel"/>
</dbReference>
<dbReference type="InterPro" id="IPR019887">
    <property type="entry name" value="Tscrpt_reg_AsnC/Lrp_C"/>
</dbReference>
<sequence length="216" mass="23027">MIAQAPGGTVSEWNHSRARILASSSLLFTCRLPSAFSCHHGGSAGARCGTPGGRAATLVRVEEIDRRIVTLLAADGRMSFTDLAKVTGLSVSAVHQRVRRLEKRGVIRGYAALVDHDAVGLTLTAFISIKPIDPAAPDDAPERLAHLTAIEACHSVAGEESYILKVRVRGPLELEELLQQIRAAANVSTRTTVVLSTPYEHRAPALTAEHEPTGAD</sequence>
<dbReference type="SMART" id="SM00344">
    <property type="entry name" value="HTH_ASNC"/>
    <property type="match status" value="1"/>
</dbReference>
<accession>A0A366LYT3</accession>
<dbReference type="PRINTS" id="PR00033">
    <property type="entry name" value="HTHASNC"/>
</dbReference>
<dbReference type="InterPro" id="IPR036390">
    <property type="entry name" value="WH_DNA-bd_sf"/>
</dbReference>
<keyword evidence="2" id="KW-0238">DNA-binding</keyword>
<keyword evidence="1" id="KW-0805">Transcription regulation</keyword>
<reference evidence="5 6" key="1">
    <citation type="submission" date="2018-06" db="EMBL/GenBank/DDBJ databases">
        <title>Sphaerisporangium craniellae sp. nov., isolated from a marine sponge in the South China Sea.</title>
        <authorList>
            <person name="Li L."/>
        </authorList>
    </citation>
    <scope>NUCLEOTIDE SEQUENCE [LARGE SCALE GENOMIC DNA]</scope>
    <source>
        <strain evidence="5 6">LHW63015</strain>
    </source>
</reference>
<evidence type="ECO:0000256" key="3">
    <source>
        <dbReference type="ARBA" id="ARBA00023163"/>
    </source>
</evidence>
<dbReference type="InterPro" id="IPR000485">
    <property type="entry name" value="AsnC-type_HTH_dom"/>
</dbReference>
<dbReference type="GO" id="GO:0043565">
    <property type="term" value="F:sequence-specific DNA binding"/>
    <property type="evidence" value="ECO:0007669"/>
    <property type="project" value="InterPro"/>
</dbReference>
<proteinExistence type="predicted"/>
<gene>
    <name evidence="5" type="ORF">DP939_17125</name>
</gene>
<dbReference type="Gene3D" id="1.10.10.10">
    <property type="entry name" value="Winged helix-like DNA-binding domain superfamily/Winged helix DNA-binding domain"/>
    <property type="match status" value="1"/>
</dbReference>
<evidence type="ECO:0000256" key="2">
    <source>
        <dbReference type="ARBA" id="ARBA00023125"/>
    </source>
</evidence>
<protein>
    <submittedName>
        <fullName evidence="5">AsnC family transcriptional regulator</fullName>
    </submittedName>
</protein>
<dbReference type="Pfam" id="PF01037">
    <property type="entry name" value="AsnC_trans_reg"/>
    <property type="match status" value="1"/>
</dbReference>
<dbReference type="SUPFAM" id="SSF46785">
    <property type="entry name" value="Winged helix' DNA-binding domain"/>
    <property type="match status" value="1"/>
</dbReference>
<organism evidence="5 6">
    <name type="scientific">Spongiactinospora rosea</name>
    <dbReference type="NCBI Taxonomy" id="2248750"/>
    <lineage>
        <taxon>Bacteria</taxon>
        <taxon>Bacillati</taxon>
        <taxon>Actinomycetota</taxon>
        <taxon>Actinomycetes</taxon>
        <taxon>Streptosporangiales</taxon>
        <taxon>Streptosporangiaceae</taxon>
        <taxon>Spongiactinospora</taxon>
    </lineage>
</organism>
<evidence type="ECO:0000313" key="5">
    <source>
        <dbReference type="EMBL" id="RBQ19095.1"/>
    </source>
</evidence>
<dbReference type="PROSITE" id="PS50956">
    <property type="entry name" value="HTH_ASNC_2"/>
    <property type="match status" value="1"/>
</dbReference>
<dbReference type="AlphaFoldDB" id="A0A366LYT3"/>
<dbReference type="Gene3D" id="3.30.70.920">
    <property type="match status" value="1"/>
</dbReference>
<evidence type="ECO:0000256" key="1">
    <source>
        <dbReference type="ARBA" id="ARBA00023015"/>
    </source>
</evidence>